<dbReference type="Gene3D" id="3.40.30.10">
    <property type="entry name" value="Glutaredoxin"/>
    <property type="match status" value="1"/>
</dbReference>
<feature type="region of interest" description="Disordered" evidence="1">
    <location>
        <begin position="1"/>
        <end position="35"/>
    </location>
</feature>
<evidence type="ECO:0000256" key="2">
    <source>
        <dbReference type="SAM" id="Phobius"/>
    </source>
</evidence>
<keyword evidence="2" id="KW-0472">Membrane</keyword>
<dbReference type="AlphaFoldDB" id="A0A3M8LFF8"/>
<dbReference type="RefSeq" id="WP_123045327.1">
    <property type="nucleotide sequence ID" value="NZ_RDSR01000006.1"/>
</dbReference>
<comment type="caution">
    <text evidence="4">The sequence shown here is derived from an EMBL/GenBank/DDBJ whole genome shotgun (WGS) entry which is preliminary data.</text>
</comment>
<accession>A0A3M8LFF8</accession>
<name>A0A3M8LFF8_9MICO</name>
<dbReference type="Proteomes" id="UP000279859">
    <property type="component" value="Unassembled WGS sequence"/>
</dbReference>
<dbReference type="OrthoDB" id="117402at2"/>
<evidence type="ECO:0000313" key="5">
    <source>
        <dbReference type="Proteomes" id="UP000279859"/>
    </source>
</evidence>
<protein>
    <recommendedName>
        <fullName evidence="3">Thioredoxin-like fold domain-containing protein</fullName>
    </recommendedName>
</protein>
<reference evidence="4 5" key="1">
    <citation type="submission" date="2018-11" db="EMBL/GenBank/DDBJ databases">
        <title>Cryobacterium sp. nov., isolated from rhizosphere soil of lettuce.</title>
        <authorList>
            <person name="Wang Y."/>
        </authorList>
    </citation>
    <scope>NUCLEOTIDE SEQUENCE [LARGE SCALE GENOMIC DNA]</scope>
    <source>
        <strain evidence="4 5">NEAU-85</strain>
    </source>
</reference>
<feature type="domain" description="Thioredoxin-like fold" evidence="3">
    <location>
        <begin position="113"/>
        <end position="274"/>
    </location>
</feature>
<dbReference type="Pfam" id="PF13462">
    <property type="entry name" value="Thioredoxin_4"/>
    <property type="match status" value="1"/>
</dbReference>
<proteinExistence type="predicted"/>
<dbReference type="SUPFAM" id="SSF52833">
    <property type="entry name" value="Thioredoxin-like"/>
    <property type="match status" value="1"/>
</dbReference>
<evidence type="ECO:0000313" key="4">
    <source>
        <dbReference type="EMBL" id="RNE64055.1"/>
    </source>
</evidence>
<dbReference type="InterPro" id="IPR036249">
    <property type="entry name" value="Thioredoxin-like_sf"/>
</dbReference>
<organism evidence="4 5">
    <name type="scientific">Cryobacterium tepidiphilum</name>
    <dbReference type="NCBI Taxonomy" id="2486026"/>
    <lineage>
        <taxon>Bacteria</taxon>
        <taxon>Bacillati</taxon>
        <taxon>Actinomycetota</taxon>
        <taxon>Actinomycetes</taxon>
        <taxon>Micrococcales</taxon>
        <taxon>Microbacteriaceae</taxon>
        <taxon>Cryobacterium</taxon>
    </lineage>
</organism>
<sequence length="306" mass="32676">MSFDGPRDDRPTKNQRREAARLKARQLREDQKKKERRNRVLLQGGIIVVSLAIVTIVVLAITSSIHPAGPGPKNMASDGILIGAGMEPVSTPALQPKATPVASKTDETGTVASIRIYLDYLCPYCGQFEKTNGEQIKQWVTSGAATVEIHPISLLTSKSAGTQYSLRAANAAACVANYSPDDFYAFNQELFKDQPEEGSAGLDDSQIKKLVKTAGVTTDVSKINDCIDDLTFKSWVLDATDRALTGPLPNASIPSVTGTPTVLVNGKQYLGSLDDPKEFASFVLQAAGETYSTSTATPTPKPTAAS</sequence>
<feature type="transmembrane region" description="Helical" evidence="2">
    <location>
        <begin position="40"/>
        <end position="61"/>
    </location>
</feature>
<dbReference type="InterPro" id="IPR012336">
    <property type="entry name" value="Thioredoxin-like_fold"/>
</dbReference>
<evidence type="ECO:0000256" key="1">
    <source>
        <dbReference type="SAM" id="MobiDB-lite"/>
    </source>
</evidence>
<keyword evidence="2" id="KW-0812">Transmembrane</keyword>
<gene>
    <name evidence="4" type="ORF">EEJ31_05685</name>
</gene>
<evidence type="ECO:0000259" key="3">
    <source>
        <dbReference type="Pfam" id="PF13462"/>
    </source>
</evidence>
<keyword evidence="5" id="KW-1185">Reference proteome</keyword>
<keyword evidence="2" id="KW-1133">Transmembrane helix</keyword>
<dbReference type="CDD" id="cd02972">
    <property type="entry name" value="DsbA_family"/>
    <property type="match status" value="1"/>
</dbReference>
<dbReference type="EMBL" id="RDSR01000006">
    <property type="protein sequence ID" value="RNE64055.1"/>
    <property type="molecule type" value="Genomic_DNA"/>
</dbReference>
<feature type="compositionally biased region" description="Basic and acidic residues" evidence="1">
    <location>
        <begin position="1"/>
        <end position="33"/>
    </location>
</feature>